<name>V4LJD0_EUTSA</name>
<evidence type="ECO:0000313" key="2">
    <source>
        <dbReference type="EMBL" id="ESQ39923.1"/>
    </source>
</evidence>
<dbReference type="Pfam" id="PF08387">
    <property type="entry name" value="FBD"/>
    <property type="match status" value="1"/>
</dbReference>
<dbReference type="PROSITE" id="PS50181">
    <property type="entry name" value="FBOX"/>
    <property type="match status" value="1"/>
</dbReference>
<dbReference type="OrthoDB" id="594804at2759"/>
<keyword evidence="3" id="KW-1185">Reference proteome</keyword>
<dbReference type="InterPro" id="IPR032675">
    <property type="entry name" value="LRR_dom_sf"/>
</dbReference>
<dbReference type="AlphaFoldDB" id="V4LJD0"/>
<dbReference type="Gene3D" id="3.80.10.10">
    <property type="entry name" value="Ribonuclease Inhibitor"/>
    <property type="match status" value="1"/>
</dbReference>
<dbReference type="InterPro" id="IPR001810">
    <property type="entry name" value="F-box_dom"/>
</dbReference>
<dbReference type="Pfam" id="PF07723">
    <property type="entry name" value="LRR_2"/>
    <property type="match status" value="1"/>
</dbReference>
<dbReference type="InterPro" id="IPR013101">
    <property type="entry name" value="LRR_PRU1-like"/>
</dbReference>
<reference evidence="2 3" key="1">
    <citation type="journal article" date="2013" name="Front. Plant Sci.">
        <title>The Reference Genome of the Halophytic Plant Eutrema salsugineum.</title>
        <authorList>
            <person name="Yang R."/>
            <person name="Jarvis D.E."/>
            <person name="Chen H."/>
            <person name="Beilstein M.A."/>
            <person name="Grimwood J."/>
            <person name="Jenkins J."/>
            <person name="Shu S."/>
            <person name="Prochnik S."/>
            <person name="Xin M."/>
            <person name="Ma C."/>
            <person name="Schmutz J."/>
            <person name="Wing R.A."/>
            <person name="Mitchell-Olds T."/>
            <person name="Schumaker K.S."/>
            <person name="Wang X."/>
        </authorList>
    </citation>
    <scope>NUCLEOTIDE SEQUENCE [LARGE SCALE GENOMIC DNA]</scope>
</reference>
<organism evidence="2 3">
    <name type="scientific">Eutrema salsugineum</name>
    <name type="common">Saltwater cress</name>
    <name type="synonym">Sisymbrium salsugineum</name>
    <dbReference type="NCBI Taxonomy" id="72664"/>
    <lineage>
        <taxon>Eukaryota</taxon>
        <taxon>Viridiplantae</taxon>
        <taxon>Streptophyta</taxon>
        <taxon>Embryophyta</taxon>
        <taxon>Tracheophyta</taxon>
        <taxon>Spermatophyta</taxon>
        <taxon>Magnoliopsida</taxon>
        <taxon>eudicotyledons</taxon>
        <taxon>Gunneridae</taxon>
        <taxon>Pentapetalae</taxon>
        <taxon>rosids</taxon>
        <taxon>malvids</taxon>
        <taxon>Brassicales</taxon>
        <taxon>Brassicaceae</taxon>
        <taxon>Eutremeae</taxon>
        <taxon>Eutrema</taxon>
    </lineage>
</organism>
<evidence type="ECO:0000259" key="1">
    <source>
        <dbReference type="PROSITE" id="PS50181"/>
    </source>
</evidence>
<dbReference type="Gramene" id="ESQ39923">
    <property type="protein sequence ID" value="ESQ39923"/>
    <property type="gene ID" value="EUTSA_v10000884mg"/>
</dbReference>
<dbReference type="InterPro" id="IPR006566">
    <property type="entry name" value="FBD"/>
</dbReference>
<evidence type="ECO:0000313" key="3">
    <source>
        <dbReference type="Proteomes" id="UP000030689"/>
    </source>
</evidence>
<dbReference type="OMA" id="FKSWINA"/>
<dbReference type="PANTHER" id="PTHR31900">
    <property type="entry name" value="F-BOX/RNI SUPERFAMILY PROTEIN-RELATED"/>
    <property type="match status" value="1"/>
</dbReference>
<accession>V4LJD0</accession>
<dbReference type="InterPro" id="IPR050232">
    <property type="entry name" value="FBL13/AtMIF1-like"/>
</dbReference>
<dbReference type="SUPFAM" id="SSF52047">
    <property type="entry name" value="RNI-like"/>
    <property type="match status" value="1"/>
</dbReference>
<dbReference type="InterPro" id="IPR053781">
    <property type="entry name" value="F-box_AtFBL13-like"/>
</dbReference>
<dbReference type="Pfam" id="PF00646">
    <property type="entry name" value="F-box"/>
    <property type="match status" value="1"/>
</dbReference>
<dbReference type="CDD" id="cd22160">
    <property type="entry name" value="F-box_AtFBL13-like"/>
    <property type="match status" value="1"/>
</dbReference>
<dbReference type="Proteomes" id="UP000030689">
    <property type="component" value="Unassembled WGS sequence"/>
</dbReference>
<dbReference type="SMART" id="SM00579">
    <property type="entry name" value="FBD"/>
    <property type="match status" value="1"/>
</dbReference>
<protein>
    <recommendedName>
        <fullName evidence="1">F-box domain-containing protein</fullName>
    </recommendedName>
</protein>
<gene>
    <name evidence="2" type="ORF">EUTSA_v10000884mg</name>
</gene>
<dbReference type="InterPro" id="IPR036047">
    <property type="entry name" value="F-box-like_dom_sf"/>
</dbReference>
<dbReference type="EMBL" id="KI517465">
    <property type="protein sequence ID" value="ESQ39923.1"/>
    <property type="molecule type" value="Genomic_DNA"/>
</dbReference>
<dbReference type="KEGG" id="eus:EUTSA_v10000884mg"/>
<dbReference type="Pfam" id="PF24758">
    <property type="entry name" value="LRR_At5g56370"/>
    <property type="match status" value="1"/>
</dbReference>
<dbReference type="STRING" id="72664.V4LJD0"/>
<proteinExistence type="predicted"/>
<sequence length="446" mass="50982">MDDKTSTKENQRNLDRISNLPDSLLCQILSNLSTKESVSTSVLSKRWSKLWLHVPALDLDSNKFPDSDVFVSFLDRFLGSDNHQHLNRFNLIYEVYDQESRFKFWIDSVIRRRVCHLDVHSLVDDDDDIVKMPLSLYSCETLVNLNLYLVRLDHPESVSLPCVKIMNLDMVTYDADSTLETLISSCPVLEVLTIVRQPRDCLEAVCVRSQSLKKFRMESERYGSEEHVVVTIDAPRLECLTLSDHQSESFIIQSVGPSTKVNIDVIFNVEYGEPLDPSDSSKITMLGQFLSGLSTVHDMSISASTLEVIHDYWKMEQLPQFSNLSGLHACFQEYSWEMLPSFLESFPNLHFAVLEFDCIPSSEEIQLSSVPQCFLSSLEFVHLKTKRIVNRQNQLTGTSSKMKLAKYFLENGAALKKLTVSSSFDNIFEKIKSIPRSSTRCRVVME</sequence>
<dbReference type="InterPro" id="IPR055411">
    <property type="entry name" value="LRR_FXL15/At3g58940/PEG3-like"/>
</dbReference>
<feature type="domain" description="F-box" evidence="1">
    <location>
        <begin position="14"/>
        <end position="50"/>
    </location>
</feature>
<dbReference type="SUPFAM" id="SSF81383">
    <property type="entry name" value="F-box domain"/>
    <property type="match status" value="1"/>
</dbReference>
<dbReference type="eggNOG" id="ENOG502RYTW">
    <property type="taxonomic scope" value="Eukaryota"/>
</dbReference>
<dbReference type="PANTHER" id="PTHR31900:SF33">
    <property type="entry name" value="PROTEIN WITH RNI-LIKE_FBD-LIKE DOMAIN"/>
    <property type="match status" value="1"/>
</dbReference>